<keyword evidence="5" id="KW-1185">Reference proteome</keyword>
<comment type="caution">
    <text evidence="4">The sequence shown here is derived from an EMBL/GenBank/DDBJ whole genome shotgun (WGS) entry which is preliminary data.</text>
</comment>
<keyword evidence="2" id="KW-0732">Signal</keyword>
<accession>A0A561VKL2</accession>
<dbReference type="Gene3D" id="2.60.40.10">
    <property type="entry name" value="Immunoglobulins"/>
    <property type="match status" value="1"/>
</dbReference>
<sequence>MIRSLRHPVVVLATVVLMAVTPTPARAAEPSPSGGQATITAGTPDLDALREQQPSEIVAPADPAAATRDKPAAQSPADCADVLATPAEEPGVVGCIRRAPADPSLVPPNPSTAGTTAGVTSLAASDWNVENGPVPRWCQLDQLATYQRMRECHADTFLFTVYKRPENIPLGEAWLSYWEWEELSNKRRTWTHTIQMYVSRVTGLAVLSTYLNAQGWCGLNCDVSTPAETRYILLTEGKWLRGSWDMGRPGGADERKYGSADTDLTFLHLETGITRAWTAIEFENRCDSELPETPLEGGCVYDDIQPELVLSKNANSDHRLHAEFVEQAQHTTPDHYGARHLSQPGEDPKPLQRLTDKDRKAKNYQASCGDFRKDPAVPNDSCDEYPYQSTYQGSAEIGRANTAVGHVPLEHNTAGGRRLQSFYVANRVIDGDEFWVSTTDGPIEDGPGRDMPPEVWAGDDLVGFEGADVQLNGSAEDAQGPPDVHWSYTPRGPVDPGTVCTFSDPDGTSTTFVCNDDGSFTVTLTADDGVNMPVSDELVAEIRNVGPRIGRQLPDFAPSAADEGGSLLRPEPWSTHRAGEPVQLTAPYDDPGGNDTQTCVVVWDDGSEDRYPAREDNCDRPHTYQHAGMDTIAVTITDDDGDSELSHTMIVVYDPEGGFATTGAWLDSPAGALTSAPTAAGRLHVTLNPMYKPGESGPVPGGGKVSASLDGAGFSLDSTALEWLVVTPDSKVAVKGTATVGGEAGYGFVAYGYDDPDKLRLVVWPLSAGDHPGTQTRYDNRASAGYDLDVADLQPLGAGSVQVHE</sequence>
<evidence type="ECO:0000313" key="4">
    <source>
        <dbReference type="EMBL" id="TWG12117.1"/>
    </source>
</evidence>
<dbReference type="AlphaFoldDB" id="A0A561VKL2"/>
<dbReference type="GO" id="GO:0005975">
    <property type="term" value="P:carbohydrate metabolic process"/>
    <property type="evidence" value="ECO:0007669"/>
    <property type="project" value="UniProtKB-ARBA"/>
</dbReference>
<evidence type="ECO:0000259" key="3">
    <source>
        <dbReference type="Pfam" id="PF14040"/>
    </source>
</evidence>
<evidence type="ECO:0000256" key="1">
    <source>
        <dbReference type="SAM" id="MobiDB-lite"/>
    </source>
</evidence>
<dbReference type="InterPro" id="IPR013783">
    <property type="entry name" value="Ig-like_fold"/>
</dbReference>
<dbReference type="InterPro" id="IPR029476">
    <property type="entry name" value="DNase_NucA_NucB"/>
</dbReference>
<proteinExistence type="predicted"/>
<dbReference type="Proteomes" id="UP000319927">
    <property type="component" value="Unassembled WGS sequence"/>
</dbReference>
<dbReference type="Pfam" id="PF14040">
    <property type="entry name" value="DNase_NucA_NucB"/>
    <property type="match status" value="1"/>
</dbReference>
<dbReference type="EMBL" id="VIXA01000004">
    <property type="protein sequence ID" value="TWG12117.1"/>
    <property type="molecule type" value="Genomic_DNA"/>
</dbReference>
<gene>
    <name evidence="4" type="ORF">FHX75_14448</name>
</gene>
<name>A0A561VKL2_9ACTN</name>
<feature type="compositionally biased region" description="Basic and acidic residues" evidence="1">
    <location>
        <begin position="346"/>
        <end position="361"/>
    </location>
</feature>
<evidence type="ECO:0000313" key="5">
    <source>
        <dbReference type="Proteomes" id="UP000319927"/>
    </source>
</evidence>
<feature type="region of interest" description="Disordered" evidence="1">
    <location>
        <begin position="330"/>
        <end position="372"/>
    </location>
</feature>
<feature type="domain" description="Deoxyribonuclease NucA/NucB" evidence="3">
    <location>
        <begin position="356"/>
        <end position="436"/>
    </location>
</feature>
<feature type="chain" id="PRO_5021908820" evidence="2">
    <location>
        <begin position="28"/>
        <end position="805"/>
    </location>
</feature>
<protein>
    <submittedName>
        <fullName evidence="4">Deoxyribonuclease NucA/NucB</fullName>
    </submittedName>
</protein>
<evidence type="ECO:0000256" key="2">
    <source>
        <dbReference type="SAM" id="SignalP"/>
    </source>
</evidence>
<reference evidence="4 5" key="1">
    <citation type="submission" date="2019-06" db="EMBL/GenBank/DDBJ databases">
        <title>Sequencing the genomes of 1000 actinobacteria strains.</title>
        <authorList>
            <person name="Klenk H.-P."/>
        </authorList>
    </citation>
    <scope>NUCLEOTIDE SEQUENCE [LARGE SCALE GENOMIC DNA]</scope>
    <source>
        <strain evidence="4 5">DSM 102131</strain>
    </source>
</reference>
<feature type="signal peptide" evidence="2">
    <location>
        <begin position="1"/>
        <end position="27"/>
    </location>
</feature>
<organism evidence="4 5">
    <name type="scientific">Micromonospora palomenae</name>
    <dbReference type="NCBI Taxonomy" id="1461247"/>
    <lineage>
        <taxon>Bacteria</taxon>
        <taxon>Bacillati</taxon>
        <taxon>Actinomycetota</taxon>
        <taxon>Actinomycetes</taxon>
        <taxon>Micromonosporales</taxon>
        <taxon>Micromonosporaceae</taxon>
        <taxon>Micromonospora</taxon>
    </lineage>
</organism>